<protein>
    <submittedName>
        <fullName evidence="2">Uncharacterized protein</fullName>
    </submittedName>
</protein>
<feature type="compositionally biased region" description="Pro residues" evidence="1">
    <location>
        <begin position="432"/>
        <end position="447"/>
    </location>
</feature>
<dbReference type="Proteomes" id="UP000234331">
    <property type="component" value="Unassembled WGS sequence"/>
</dbReference>
<feature type="region of interest" description="Disordered" evidence="1">
    <location>
        <begin position="1"/>
        <end position="21"/>
    </location>
</feature>
<dbReference type="AlphaFoldDB" id="A0A2I2L1P6"/>
<evidence type="ECO:0000313" key="2">
    <source>
        <dbReference type="EMBL" id="SNQ51840.1"/>
    </source>
</evidence>
<reference evidence="2 3" key="1">
    <citation type="submission" date="2017-06" db="EMBL/GenBank/DDBJ databases">
        <authorList>
            <person name="Kim H.J."/>
            <person name="Triplett B.A."/>
        </authorList>
    </citation>
    <scope>NUCLEOTIDE SEQUENCE [LARGE SCALE GENOMIC DNA]</scope>
    <source>
        <strain evidence="2">FRACA_ARgP5</strain>
    </source>
</reference>
<dbReference type="SUPFAM" id="SSF52540">
    <property type="entry name" value="P-loop containing nucleoside triphosphate hydrolases"/>
    <property type="match status" value="1"/>
</dbReference>
<evidence type="ECO:0000313" key="3">
    <source>
        <dbReference type="Proteomes" id="UP000234331"/>
    </source>
</evidence>
<proteinExistence type="predicted"/>
<feature type="compositionally biased region" description="Low complexity" evidence="1">
    <location>
        <begin position="11"/>
        <end position="21"/>
    </location>
</feature>
<dbReference type="InterPro" id="IPR027417">
    <property type="entry name" value="P-loop_NTPase"/>
</dbReference>
<dbReference type="OrthoDB" id="4051290at2"/>
<dbReference type="EMBL" id="FZMO01000551">
    <property type="protein sequence ID" value="SNQ51840.1"/>
    <property type="molecule type" value="Genomic_DNA"/>
</dbReference>
<gene>
    <name evidence="2" type="ORF">FRACA_830003</name>
</gene>
<feature type="region of interest" description="Disordered" evidence="1">
    <location>
        <begin position="367"/>
        <end position="447"/>
    </location>
</feature>
<organism evidence="2 3">
    <name type="scientific">Frankia canadensis</name>
    <dbReference type="NCBI Taxonomy" id="1836972"/>
    <lineage>
        <taxon>Bacteria</taxon>
        <taxon>Bacillati</taxon>
        <taxon>Actinomycetota</taxon>
        <taxon>Actinomycetes</taxon>
        <taxon>Frankiales</taxon>
        <taxon>Frankiaceae</taxon>
        <taxon>Frankia</taxon>
    </lineage>
</organism>
<name>A0A2I2L1P6_9ACTN</name>
<keyword evidence="3" id="KW-1185">Reference proteome</keyword>
<accession>A0A2I2L1P6</accession>
<sequence length="447" mass="48981">MSPRRGGGRPPGAAGRPGRFAAWRSPSSIDSRIGLWGATSSGKTTMLAALHTAMTQQDGGDDDWILFSANEATRAFLARARAQIARREFPVPSPHEARELSLSLLRPDSAGWARRLVRRGTRRRARRAEFHITLMDVSGRMYAPATFDDQDADDRKQAGDLFRDEPEAGDAVELLVDHLARADGMVYLFDPLRELETQDSYQYLESMVERVLARAEELGRLPDGKLPHYLAVCINKIDDRRVFNAAYDGGFLSVSDSDEMLPEITREDAADLFRHLCSREMMGGAAGSGPWVRGSIERHFHPGRVRYFASSSIGFYVGSGGTFRIQDFANIEADDLGRPRIRGRLNPVNVLEPFLWLAESIRAAPTAPALESRRGGPASTGEGDGQPGHAGADVDDPLAGDDAGLGGVPGPQPRSDEADWDDSPFQTRIDEMPPPPPPPPPPPWQPR</sequence>
<evidence type="ECO:0000256" key="1">
    <source>
        <dbReference type="SAM" id="MobiDB-lite"/>
    </source>
</evidence>
<dbReference type="RefSeq" id="WP_101836032.1">
    <property type="nucleotide sequence ID" value="NZ_FZMO01000551.1"/>
</dbReference>